<name>A0ABN8EZN3_9BACT</name>
<dbReference type="Proteomes" id="UP000837803">
    <property type="component" value="Unassembled WGS sequence"/>
</dbReference>
<dbReference type="EC" id="4.2.2.-" evidence="1"/>
<evidence type="ECO:0000313" key="2">
    <source>
        <dbReference type="Proteomes" id="UP000837803"/>
    </source>
</evidence>
<dbReference type="Pfam" id="PF15892">
    <property type="entry name" value="BNR_4"/>
    <property type="match status" value="1"/>
</dbReference>
<keyword evidence="1" id="KW-0456">Lyase</keyword>
<accession>A0ABN8EZN3</accession>
<reference evidence="1" key="1">
    <citation type="submission" date="2021-12" db="EMBL/GenBank/DDBJ databases">
        <authorList>
            <person name="Rodrigo-Torres L."/>
            <person name="Arahal R. D."/>
            <person name="Lucena T."/>
        </authorList>
    </citation>
    <scope>NUCLEOTIDE SEQUENCE</scope>
    <source>
        <strain evidence="1">CECT 8419</strain>
    </source>
</reference>
<evidence type="ECO:0000313" key="1">
    <source>
        <dbReference type="EMBL" id="CAH0999394.1"/>
    </source>
</evidence>
<gene>
    <name evidence="1" type="primary">ullA</name>
    <name evidence="1" type="ORF">LEM8419_00692</name>
</gene>
<keyword evidence="2" id="KW-1185">Reference proteome</keyword>
<proteinExistence type="predicted"/>
<dbReference type="GO" id="GO:0016829">
    <property type="term" value="F:lyase activity"/>
    <property type="evidence" value="ECO:0007669"/>
    <property type="project" value="UniProtKB-KW"/>
</dbReference>
<organism evidence="1 2">
    <name type="scientific">Neolewinella maritima</name>
    <dbReference type="NCBI Taxonomy" id="1383882"/>
    <lineage>
        <taxon>Bacteria</taxon>
        <taxon>Pseudomonadati</taxon>
        <taxon>Bacteroidota</taxon>
        <taxon>Saprospiria</taxon>
        <taxon>Saprospirales</taxon>
        <taxon>Lewinellaceae</taxon>
        <taxon>Neolewinella</taxon>
    </lineage>
</organism>
<dbReference type="EMBL" id="CAKLPZ010000001">
    <property type="protein sequence ID" value="CAH0999394.1"/>
    <property type="molecule type" value="Genomic_DNA"/>
</dbReference>
<sequence length="428" mass="48015">MIDESLVATDGLYFAGERGTDYQFGSRISAHGDCMAIVNGFVFVSWYRGGMDRRNLMLSRRRVDTPEAEWVTIEFPDRHIGYRGDTTKGDSHNTAAVAVSMIDSTVHLLYDMHAYDAENFPDHYFNYRVTAPGAAFVADADFTRERFNDRRDYLVEGKNYERTTYPGFVTDAQGRLIVGYRLGGSGSGEHLLAVYDSTGWNESFSWAQGRIPLPHRYSVYGSMKMEQGKLHSGFSIRYAEREKYVYNSGLYYAYALPPYGLTDWYDVDDQPIRLPIGRADAVQLATPAADYGTAEPSRTSSGPEFTVSGRGDIHFITTVDGRNVHYWRPAGSQRFSSAVGGVIPSGKLYSSGDILIGVELSDGRIRIRTAPVGTNDWQTVYTKTDGPQFSHFRSELVDGLLYAYLQEQTGGDARPLYLQIFDLKLTRQ</sequence>
<protein>
    <submittedName>
        <fullName evidence="1">Ulvan lyase, long isoform</fullName>
        <ecNumber evidence="1">4.2.2.-</ecNumber>
    </submittedName>
</protein>
<comment type="caution">
    <text evidence="1">The sequence shown here is derived from an EMBL/GenBank/DDBJ whole genome shotgun (WGS) entry which is preliminary data.</text>
</comment>